<dbReference type="InterPro" id="IPR000878">
    <property type="entry name" value="4pyrrol_Mease"/>
</dbReference>
<sequence length="241" mass="25964">MSGTLYGIGVGPGAPDLITLRAYRLLTAAPVIAWPAPEGGDSFARSIVAGCIRADHVEIPIRVPMRTERFPAAEIYDRAAGEIAEHLDAGRDVAVLCEGDPFFYGSFMYLFQRLSGRYPFEIVPGVSSVMAGGAAIARPLAARNEVFSVIPAPLDDDRIEAQLHACEGAAIIKVGRHFGRIRALLGKLGLTGQCCYAERLTLETQKLVPLDAMTDDDAAPYFSMILVYRGGEGWSLPAPKR</sequence>
<dbReference type="InterPro" id="IPR014776">
    <property type="entry name" value="4pyrrole_Mease_sub2"/>
</dbReference>
<keyword evidence="3" id="KW-0169">Cobalamin biosynthesis</keyword>
<dbReference type="Gene3D" id="3.30.950.10">
    <property type="entry name" value="Methyltransferase, Cobalt-precorrin-4 Transmethylase, Domain 2"/>
    <property type="match status" value="1"/>
</dbReference>
<name>A0A4P6V2E0_9HYPH</name>
<dbReference type="Pfam" id="PF00590">
    <property type="entry name" value="TP_methylase"/>
    <property type="match status" value="1"/>
</dbReference>
<evidence type="ECO:0000256" key="6">
    <source>
        <dbReference type="ARBA" id="ARBA00022691"/>
    </source>
</evidence>
<evidence type="ECO:0000256" key="4">
    <source>
        <dbReference type="ARBA" id="ARBA00022603"/>
    </source>
</evidence>
<dbReference type="InterPro" id="IPR006364">
    <property type="entry name" value="CobI/CbiL/CobIJ_dom"/>
</dbReference>
<dbReference type="KEGG" id="rpod:E0E05_12470"/>
<dbReference type="SUPFAM" id="SSF53790">
    <property type="entry name" value="Tetrapyrrole methylase"/>
    <property type="match status" value="1"/>
</dbReference>
<dbReference type="GO" id="GO:0009236">
    <property type="term" value="P:cobalamin biosynthetic process"/>
    <property type="evidence" value="ECO:0007669"/>
    <property type="project" value="UniProtKB-UniRule"/>
</dbReference>
<dbReference type="Proteomes" id="UP000293719">
    <property type="component" value="Chromosome"/>
</dbReference>
<evidence type="ECO:0000256" key="5">
    <source>
        <dbReference type="ARBA" id="ARBA00022679"/>
    </source>
</evidence>
<dbReference type="EMBL" id="CP036532">
    <property type="protein sequence ID" value="QBK31345.1"/>
    <property type="molecule type" value="Genomic_DNA"/>
</dbReference>
<dbReference type="OrthoDB" id="9804789at2"/>
<dbReference type="InterPro" id="IPR012382">
    <property type="entry name" value="CobI/CbiL"/>
</dbReference>
<evidence type="ECO:0000256" key="2">
    <source>
        <dbReference type="ARBA" id="ARBA00005879"/>
    </source>
</evidence>
<dbReference type="GO" id="GO:0032259">
    <property type="term" value="P:methylation"/>
    <property type="evidence" value="ECO:0007669"/>
    <property type="project" value="UniProtKB-KW"/>
</dbReference>
<dbReference type="InterPro" id="IPR035996">
    <property type="entry name" value="4pyrrol_Methylase_sf"/>
</dbReference>
<dbReference type="PROSITE" id="PS00840">
    <property type="entry name" value="SUMT_2"/>
    <property type="match status" value="1"/>
</dbReference>
<accession>A0A4P6V2E0</accession>
<keyword evidence="6" id="KW-0949">S-adenosyl-L-methionine</keyword>
<dbReference type="UniPathway" id="UPA00148"/>
<reference evidence="10 11" key="1">
    <citation type="journal article" date="2017" name="Int. J. Syst. Evol. Microbiol.">
        <title>Roseitalea porphyridii gen. nov., sp. nov., isolated from a red alga, and reclassification of Hoeflea suaedae Chung et al. 2013 as Pseudohoeflea suaedae gen. nov., comb. nov.</title>
        <authorList>
            <person name="Hyeon J.W."/>
            <person name="Jeong S.E."/>
            <person name="Baek K."/>
            <person name="Jeon C.O."/>
        </authorList>
    </citation>
    <scope>NUCLEOTIDE SEQUENCE [LARGE SCALE GENOMIC DNA]</scope>
    <source>
        <strain evidence="10 11">MA7-20</strain>
    </source>
</reference>
<proteinExistence type="inferred from homology"/>
<evidence type="ECO:0000259" key="9">
    <source>
        <dbReference type="Pfam" id="PF00590"/>
    </source>
</evidence>
<evidence type="ECO:0000256" key="1">
    <source>
        <dbReference type="ARBA" id="ARBA00004953"/>
    </source>
</evidence>
<dbReference type="GeneID" id="90768114"/>
<comment type="pathway">
    <text evidence="1">Cofactor biosynthesis; adenosylcobalamin biosynthesis.</text>
</comment>
<dbReference type="PANTHER" id="PTHR43467">
    <property type="entry name" value="COBALT-PRECORRIN-2 C(20)-METHYLTRANSFERASE"/>
    <property type="match status" value="1"/>
</dbReference>
<protein>
    <submittedName>
        <fullName evidence="10">Precorrin-2 C(20)-methyltransferase</fullName>
        <ecNumber evidence="10">2.1.1.130</ecNumber>
    </submittedName>
</protein>
<keyword evidence="11" id="KW-1185">Reference proteome</keyword>
<dbReference type="PIRSF" id="PIRSF036427">
    <property type="entry name" value="Precrrn-2_mtase"/>
    <property type="match status" value="1"/>
</dbReference>
<keyword evidence="5 8" id="KW-0808">Transferase</keyword>
<evidence type="ECO:0000256" key="7">
    <source>
        <dbReference type="PIRNR" id="PIRNR036427"/>
    </source>
</evidence>
<dbReference type="RefSeq" id="WP_131617010.1">
    <property type="nucleotide sequence ID" value="NZ_CP036532.1"/>
</dbReference>
<evidence type="ECO:0000313" key="10">
    <source>
        <dbReference type="EMBL" id="QBK31345.1"/>
    </source>
</evidence>
<dbReference type="InterPro" id="IPR014777">
    <property type="entry name" value="4pyrrole_Mease_sub1"/>
</dbReference>
<feature type="domain" description="Tetrapyrrole methylase" evidence="9">
    <location>
        <begin position="4"/>
        <end position="209"/>
    </location>
</feature>
<dbReference type="PANTHER" id="PTHR43467:SF2">
    <property type="entry name" value="COBALT-PRECORRIN-2 C(20)-METHYLTRANSFERASE"/>
    <property type="match status" value="1"/>
</dbReference>
<keyword evidence="4 8" id="KW-0489">Methyltransferase</keyword>
<comment type="similarity">
    <text evidence="2 7 8">Belongs to the precorrin methyltransferase family.</text>
</comment>
<dbReference type="GO" id="GO:0030788">
    <property type="term" value="F:precorrin-2 C20-methyltransferase activity"/>
    <property type="evidence" value="ECO:0007669"/>
    <property type="project" value="UniProtKB-EC"/>
</dbReference>
<dbReference type="Gene3D" id="3.40.1010.10">
    <property type="entry name" value="Cobalt-precorrin-4 Transmethylase, Domain 1"/>
    <property type="match status" value="1"/>
</dbReference>
<dbReference type="CDD" id="cd11645">
    <property type="entry name" value="Precorrin_2_C20_MT"/>
    <property type="match status" value="1"/>
</dbReference>
<dbReference type="InterPro" id="IPR003043">
    <property type="entry name" value="Uropor_MeTrfase_CS"/>
</dbReference>
<organism evidence="10 11">
    <name type="scientific">Roseitalea porphyridii</name>
    <dbReference type="NCBI Taxonomy" id="1852022"/>
    <lineage>
        <taxon>Bacteria</taxon>
        <taxon>Pseudomonadati</taxon>
        <taxon>Pseudomonadota</taxon>
        <taxon>Alphaproteobacteria</taxon>
        <taxon>Hyphomicrobiales</taxon>
        <taxon>Ahrensiaceae</taxon>
        <taxon>Roseitalea</taxon>
    </lineage>
</organism>
<evidence type="ECO:0000256" key="8">
    <source>
        <dbReference type="RuleBase" id="RU003960"/>
    </source>
</evidence>
<dbReference type="NCBIfam" id="TIGR01467">
    <property type="entry name" value="cobI_cbiL"/>
    <property type="match status" value="1"/>
</dbReference>
<dbReference type="EC" id="2.1.1.130" evidence="10"/>
<dbReference type="AlphaFoldDB" id="A0A4P6V2E0"/>
<gene>
    <name evidence="10" type="primary">cobI</name>
    <name evidence="10" type="ORF">E0E05_12470</name>
</gene>
<evidence type="ECO:0000313" key="11">
    <source>
        <dbReference type="Proteomes" id="UP000293719"/>
    </source>
</evidence>
<evidence type="ECO:0000256" key="3">
    <source>
        <dbReference type="ARBA" id="ARBA00022573"/>
    </source>
</evidence>